<organism evidence="2 3">
    <name type="scientific">Dreissena polymorpha</name>
    <name type="common">Zebra mussel</name>
    <name type="synonym">Mytilus polymorpha</name>
    <dbReference type="NCBI Taxonomy" id="45954"/>
    <lineage>
        <taxon>Eukaryota</taxon>
        <taxon>Metazoa</taxon>
        <taxon>Spiralia</taxon>
        <taxon>Lophotrochozoa</taxon>
        <taxon>Mollusca</taxon>
        <taxon>Bivalvia</taxon>
        <taxon>Autobranchia</taxon>
        <taxon>Heteroconchia</taxon>
        <taxon>Euheterodonta</taxon>
        <taxon>Imparidentia</taxon>
        <taxon>Neoheterodontei</taxon>
        <taxon>Myida</taxon>
        <taxon>Dreissenoidea</taxon>
        <taxon>Dreissenidae</taxon>
        <taxon>Dreissena</taxon>
    </lineage>
</organism>
<gene>
    <name evidence="2" type="ORF">DPMN_139815</name>
</gene>
<protein>
    <submittedName>
        <fullName evidence="2">Uncharacterized protein</fullName>
    </submittedName>
</protein>
<evidence type="ECO:0000313" key="3">
    <source>
        <dbReference type="Proteomes" id="UP000828390"/>
    </source>
</evidence>
<sequence>METHQPDIGQAPVPSPDISHNRDGVAHRNETKTPFLLKVMLCVAVPESGQLKASIVPILASV</sequence>
<reference evidence="2" key="2">
    <citation type="submission" date="2020-11" db="EMBL/GenBank/DDBJ databases">
        <authorList>
            <person name="McCartney M.A."/>
            <person name="Auch B."/>
            <person name="Kono T."/>
            <person name="Mallez S."/>
            <person name="Becker A."/>
            <person name="Gohl D.M."/>
            <person name="Silverstein K.A.T."/>
            <person name="Koren S."/>
            <person name="Bechman K.B."/>
            <person name="Herman A."/>
            <person name="Abrahante J.E."/>
            <person name="Garbe J."/>
        </authorList>
    </citation>
    <scope>NUCLEOTIDE SEQUENCE</scope>
    <source>
        <strain evidence="2">Duluth1</strain>
        <tissue evidence="2">Whole animal</tissue>
    </source>
</reference>
<feature type="region of interest" description="Disordered" evidence="1">
    <location>
        <begin position="1"/>
        <end position="27"/>
    </location>
</feature>
<reference evidence="2" key="1">
    <citation type="journal article" date="2019" name="bioRxiv">
        <title>The Genome of the Zebra Mussel, Dreissena polymorpha: A Resource for Invasive Species Research.</title>
        <authorList>
            <person name="McCartney M.A."/>
            <person name="Auch B."/>
            <person name="Kono T."/>
            <person name="Mallez S."/>
            <person name="Zhang Y."/>
            <person name="Obille A."/>
            <person name="Becker A."/>
            <person name="Abrahante J.E."/>
            <person name="Garbe J."/>
            <person name="Badalamenti J.P."/>
            <person name="Herman A."/>
            <person name="Mangelson H."/>
            <person name="Liachko I."/>
            <person name="Sullivan S."/>
            <person name="Sone E.D."/>
            <person name="Koren S."/>
            <person name="Silverstein K.A.T."/>
            <person name="Beckman K.B."/>
            <person name="Gohl D.M."/>
        </authorList>
    </citation>
    <scope>NUCLEOTIDE SEQUENCE</scope>
    <source>
        <strain evidence="2">Duluth1</strain>
        <tissue evidence="2">Whole animal</tissue>
    </source>
</reference>
<name>A0A9D4G6F7_DREPO</name>
<evidence type="ECO:0000256" key="1">
    <source>
        <dbReference type="SAM" id="MobiDB-lite"/>
    </source>
</evidence>
<dbReference type="AlphaFoldDB" id="A0A9D4G6F7"/>
<dbReference type="EMBL" id="JAIWYP010000006">
    <property type="protein sequence ID" value="KAH3811405.1"/>
    <property type="molecule type" value="Genomic_DNA"/>
</dbReference>
<keyword evidence="3" id="KW-1185">Reference proteome</keyword>
<evidence type="ECO:0000313" key="2">
    <source>
        <dbReference type="EMBL" id="KAH3811405.1"/>
    </source>
</evidence>
<dbReference type="Proteomes" id="UP000828390">
    <property type="component" value="Unassembled WGS sequence"/>
</dbReference>
<comment type="caution">
    <text evidence="2">The sequence shown here is derived from an EMBL/GenBank/DDBJ whole genome shotgun (WGS) entry which is preliminary data.</text>
</comment>
<proteinExistence type="predicted"/>
<accession>A0A9D4G6F7</accession>